<dbReference type="SUPFAM" id="SSF64167">
    <property type="entry name" value="SurE-like"/>
    <property type="match status" value="1"/>
</dbReference>
<feature type="domain" description="Survival protein SurE-like phosphatase/nucleotidase" evidence="11">
    <location>
        <begin position="3"/>
        <end position="183"/>
    </location>
</feature>
<comment type="cofactor">
    <cofactor evidence="9">
        <name>a divalent metal cation</name>
        <dbReference type="ChEBI" id="CHEBI:60240"/>
    </cofactor>
    <text evidence="9">Binds 1 divalent metal cation per subunit.</text>
</comment>
<proteinExistence type="inferred from homology"/>
<dbReference type="GO" id="GO:0000166">
    <property type="term" value="F:nucleotide binding"/>
    <property type="evidence" value="ECO:0007669"/>
    <property type="project" value="UniProtKB-KW"/>
</dbReference>
<feature type="binding site" evidence="9">
    <location>
        <position position="91"/>
    </location>
    <ligand>
        <name>a divalent metal cation</name>
        <dbReference type="ChEBI" id="CHEBI:60240"/>
    </ligand>
</feature>
<evidence type="ECO:0000256" key="3">
    <source>
        <dbReference type="ARBA" id="ARBA00004496"/>
    </source>
</evidence>
<dbReference type="PANTHER" id="PTHR30457">
    <property type="entry name" value="5'-NUCLEOTIDASE SURE"/>
    <property type="match status" value="1"/>
</dbReference>
<evidence type="ECO:0000256" key="9">
    <source>
        <dbReference type="HAMAP-Rule" id="MF_00060"/>
    </source>
</evidence>
<dbReference type="eggNOG" id="COG0496">
    <property type="taxonomic scope" value="Bacteria"/>
</dbReference>
<dbReference type="FunFam" id="3.40.1210.10:FF:000001">
    <property type="entry name" value="5'/3'-nucleotidase SurE"/>
    <property type="match status" value="1"/>
</dbReference>
<keyword evidence="5 9" id="KW-0963">Cytoplasm</keyword>
<dbReference type="OrthoDB" id="9780815at2"/>
<evidence type="ECO:0000256" key="4">
    <source>
        <dbReference type="ARBA" id="ARBA00011062"/>
    </source>
</evidence>
<accession>D5CLH8</accession>
<keyword evidence="6 9" id="KW-0479">Metal-binding</keyword>
<dbReference type="NCBIfam" id="TIGR00087">
    <property type="entry name" value="surE"/>
    <property type="match status" value="1"/>
</dbReference>
<dbReference type="Gene3D" id="3.40.1210.10">
    <property type="entry name" value="Survival protein SurE-like phosphatase/nucleotidase"/>
    <property type="match status" value="1"/>
</dbReference>
<evidence type="ECO:0000313" key="13">
    <source>
        <dbReference type="Proteomes" id="UP000001625"/>
    </source>
</evidence>
<dbReference type="GO" id="GO:0008254">
    <property type="term" value="F:3'-nucleotidase activity"/>
    <property type="evidence" value="ECO:0007669"/>
    <property type="project" value="TreeGrafter"/>
</dbReference>
<dbReference type="InterPro" id="IPR002828">
    <property type="entry name" value="SurE-like_Pase/nucleotidase"/>
</dbReference>
<organism evidence="12 13">
    <name type="scientific">Sideroxydans lithotrophicus (strain ES-1)</name>
    <dbReference type="NCBI Taxonomy" id="580332"/>
    <lineage>
        <taxon>Bacteria</taxon>
        <taxon>Pseudomonadati</taxon>
        <taxon>Pseudomonadota</taxon>
        <taxon>Betaproteobacteria</taxon>
        <taxon>Nitrosomonadales</taxon>
        <taxon>Gallionellaceae</taxon>
        <taxon>Sideroxydans</taxon>
    </lineage>
</organism>
<evidence type="ECO:0000256" key="8">
    <source>
        <dbReference type="ARBA" id="ARBA00022801"/>
    </source>
</evidence>
<comment type="subcellular location">
    <subcellularLocation>
        <location evidence="3 9">Cytoplasm</location>
    </subcellularLocation>
</comment>
<gene>
    <name evidence="9" type="primary">surE</name>
    <name evidence="12" type="ordered locus">Slit_0324</name>
</gene>
<evidence type="ECO:0000256" key="2">
    <source>
        <dbReference type="ARBA" id="ARBA00001946"/>
    </source>
</evidence>
<sequence length="268" mass="28414">MRILISNDDGYFAPGLACLAQHLSAIAEVTVVAPERDRSGASNSLTLNRPLNLRRAASGFYYVDGTPTDCVHLAVTGMLDTQPDIVVSGINSGANMGDDTIYSGTVAAATEGFLLGIPAIAISMAKHEPVHYDTAGKVAVELVQRFMTQTNSHPWLLNVNVPDVPHEQLQGMEVTRLGKRHKAEPVIKSSNPHGQPVYWVGAAGKAQDAGEGTDFFATAQRRVSITPLQIDLTQYSQLDAVRSWLAAEGSPRSGGVPTGVSLAGGRAQ</sequence>
<comment type="catalytic activity">
    <reaction evidence="1 9">
        <text>a ribonucleoside 5'-phosphate + H2O = a ribonucleoside + phosphate</text>
        <dbReference type="Rhea" id="RHEA:12484"/>
        <dbReference type="ChEBI" id="CHEBI:15377"/>
        <dbReference type="ChEBI" id="CHEBI:18254"/>
        <dbReference type="ChEBI" id="CHEBI:43474"/>
        <dbReference type="ChEBI" id="CHEBI:58043"/>
        <dbReference type="EC" id="3.1.3.5"/>
    </reaction>
</comment>
<name>D5CLH8_SIDLE</name>
<dbReference type="STRING" id="580332.Slit_0324"/>
<dbReference type="PANTHER" id="PTHR30457:SF12">
    <property type="entry name" value="5'_3'-NUCLEOTIDASE SURE"/>
    <property type="match status" value="1"/>
</dbReference>
<dbReference type="Proteomes" id="UP000001625">
    <property type="component" value="Chromosome"/>
</dbReference>
<dbReference type="HOGENOM" id="CLU_045192_1_2_4"/>
<dbReference type="GO" id="GO:0046872">
    <property type="term" value="F:metal ion binding"/>
    <property type="evidence" value="ECO:0007669"/>
    <property type="project" value="UniProtKB-UniRule"/>
</dbReference>
<dbReference type="GO" id="GO:0008253">
    <property type="term" value="F:5'-nucleotidase activity"/>
    <property type="evidence" value="ECO:0007669"/>
    <property type="project" value="UniProtKB-UniRule"/>
</dbReference>
<dbReference type="HAMAP" id="MF_00060">
    <property type="entry name" value="SurE"/>
    <property type="match status" value="1"/>
</dbReference>
<dbReference type="NCBIfam" id="NF001489">
    <property type="entry name" value="PRK00346.1-3"/>
    <property type="match status" value="1"/>
</dbReference>
<evidence type="ECO:0000259" key="11">
    <source>
        <dbReference type="Pfam" id="PF01975"/>
    </source>
</evidence>
<evidence type="ECO:0000313" key="12">
    <source>
        <dbReference type="EMBL" id="ADE10566.1"/>
    </source>
</evidence>
<keyword evidence="13" id="KW-1185">Reference proteome</keyword>
<evidence type="ECO:0000256" key="7">
    <source>
        <dbReference type="ARBA" id="ARBA00022741"/>
    </source>
</evidence>
<dbReference type="GO" id="GO:0005737">
    <property type="term" value="C:cytoplasm"/>
    <property type="evidence" value="ECO:0007669"/>
    <property type="project" value="UniProtKB-SubCell"/>
</dbReference>
<feature type="binding site" evidence="9">
    <location>
        <position position="9"/>
    </location>
    <ligand>
        <name>a divalent metal cation</name>
        <dbReference type="ChEBI" id="CHEBI:60240"/>
    </ligand>
</feature>
<reference evidence="12 13" key="1">
    <citation type="submission" date="2010-03" db="EMBL/GenBank/DDBJ databases">
        <title>Complete sequence of Sideroxydans lithotrophicus ES-1.</title>
        <authorList>
            <consortium name="US DOE Joint Genome Institute"/>
            <person name="Lucas S."/>
            <person name="Copeland A."/>
            <person name="Lapidus A."/>
            <person name="Cheng J.-F."/>
            <person name="Bruce D."/>
            <person name="Goodwin L."/>
            <person name="Pitluck S."/>
            <person name="Munk A.C."/>
            <person name="Detter J.C."/>
            <person name="Han C."/>
            <person name="Tapia R."/>
            <person name="Larimer F."/>
            <person name="Land M."/>
            <person name="Hauser L."/>
            <person name="Kyrpides N."/>
            <person name="Ivanova N."/>
            <person name="Emerson D."/>
            <person name="Woyke T."/>
        </authorList>
    </citation>
    <scope>NUCLEOTIDE SEQUENCE [LARGE SCALE GENOMIC DNA]</scope>
    <source>
        <strain evidence="12 13">ES-1</strain>
    </source>
</reference>
<dbReference type="Pfam" id="PF01975">
    <property type="entry name" value="SurE"/>
    <property type="match status" value="1"/>
</dbReference>
<feature type="region of interest" description="Disordered" evidence="10">
    <location>
        <begin position="248"/>
        <end position="268"/>
    </location>
</feature>
<dbReference type="KEGG" id="slt:Slit_0324"/>
<dbReference type="RefSeq" id="WP_013028465.1">
    <property type="nucleotide sequence ID" value="NC_013959.1"/>
</dbReference>
<evidence type="ECO:0000256" key="10">
    <source>
        <dbReference type="SAM" id="MobiDB-lite"/>
    </source>
</evidence>
<protein>
    <recommendedName>
        <fullName evidence="9">5'-nucleotidase SurE</fullName>
        <ecNumber evidence="9">3.1.3.5</ecNumber>
    </recommendedName>
    <alternativeName>
        <fullName evidence="9">Nucleoside 5'-monophosphate phosphohydrolase</fullName>
    </alternativeName>
</protein>
<comment type="cofactor">
    <cofactor evidence="2">
        <name>Mg(2+)</name>
        <dbReference type="ChEBI" id="CHEBI:18420"/>
    </cofactor>
</comment>
<keyword evidence="7 9" id="KW-0547">Nucleotide-binding</keyword>
<comment type="function">
    <text evidence="9">Nucleotidase that shows phosphatase activity on nucleoside 5'-monophosphates.</text>
</comment>
<dbReference type="GO" id="GO:0004309">
    <property type="term" value="F:exopolyphosphatase activity"/>
    <property type="evidence" value="ECO:0007669"/>
    <property type="project" value="TreeGrafter"/>
</dbReference>
<comment type="similarity">
    <text evidence="4 9">Belongs to the SurE nucleotidase family.</text>
</comment>
<evidence type="ECO:0000256" key="1">
    <source>
        <dbReference type="ARBA" id="ARBA00000815"/>
    </source>
</evidence>
<dbReference type="NCBIfam" id="NF001490">
    <property type="entry name" value="PRK00346.1-4"/>
    <property type="match status" value="1"/>
</dbReference>
<dbReference type="EMBL" id="CP001965">
    <property type="protein sequence ID" value="ADE10566.1"/>
    <property type="molecule type" value="Genomic_DNA"/>
</dbReference>
<dbReference type="AlphaFoldDB" id="D5CLH8"/>
<feature type="binding site" evidence="9">
    <location>
        <position position="39"/>
    </location>
    <ligand>
        <name>a divalent metal cation</name>
        <dbReference type="ChEBI" id="CHEBI:60240"/>
    </ligand>
</feature>
<dbReference type="InterPro" id="IPR036523">
    <property type="entry name" value="SurE-like_sf"/>
</dbReference>
<evidence type="ECO:0000256" key="5">
    <source>
        <dbReference type="ARBA" id="ARBA00022490"/>
    </source>
</evidence>
<keyword evidence="8 9" id="KW-0378">Hydrolase</keyword>
<evidence type="ECO:0000256" key="6">
    <source>
        <dbReference type="ARBA" id="ARBA00022723"/>
    </source>
</evidence>
<feature type="binding site" evidence="9">
    <location>
        <position position="8"/>
    </location>
    <ligand>
        <name>a divalent metal cation</name>
        <dbReference type="ChEBI" id="CHEBI:60240"/>
    </ligand>
</feature>
<dbReference type="InterPro" id="IPR030048">
    <property type="entry name" value="SurE"/>
</dbReference>
<dbReference type="EC" id="3.1.3.5" evidence="9"/>